<name>A0A3E0ILV1_9STAP</name>
<dbReference type="OrthoDB" id="2195155at2"/>
<feature type="domain" description="YdbS-like PH" evidence="3">
    <location>
        <begin position="68"/>
        <end position="140"/>
    </location>
</feature>
<comment type="caution">
    <text evidence="4">The sequence shown here is derived from an EMBL/GenBank/DDBJ whole genome shotgun (WGS) entry which is preliminary data.</text>
</comment>
<dbReference type="Proteomes" id="UP000256562">
    <property type="component" value="Unassembled WGS sequence"/>
</dbReference>
<dbReference type="AlphaFoldDB" id="A0A3E0ILV1"/>
<accession>A0A3E0ILV1</accession>
<dbReference type="PANTHER" id="PTHR34473:SF2">
    <property type="entry name" value="UPF0699 TRANSMEMBRANE PROTEIN YDBT"/>
    <property type="match status" value="1"/>
</dbReference>
<feature type="transmembrane region" description="Helical" evidence="2">
    <location>
        <begin position="12"/>
        <end position="34"/>
    </location>
</feature>
<dbReference type="EMBL" id="QKXQ01000551">
    <property type="protein sequence ID" value="REH91303.1"/>
    <property type="molecule type" value="Genomic_DNA"/>
</dbReference>
<evidence type="ECO:0000259" key="3">
    <source>
        <dbReference type="Pfam" id="PF03703"/>
    </source>
</evidence>
<evidence type="ECO:0000313" key="5">
    <source>
        <dbReference type="Proteomes" id="UP000256562"/>
    </source>
</evidence>
<keyword evidence="2" id="KW-1133">Transmembrane helix</keyword>
<dbReference type="InterPro" id="IPR014529">
    <property type="entry name" value="UCP026631"/>
</dbReference>
<dbReference type="PANTHER" id="PTHR34473">
    <property type="entry name" value="UPF0699 TRANSMEMBRANE PROTEIN YDBS"/>
    <property type="match status" value="1"/>
</dbReference>
<proteinExistence type="predicted"/>
<feature type="region of interest" description="Disordered" evidence="1">
    <location>
        <begin position="157"/>
        <end position="176"/>
    </location>
</feature>
<evidence type="ECO:0000256" key="1">
    <source>
        <dbReference type="SAM" id="MobiDB-lite"/>
    </source>
</evidence>
<feature type="domain" description="YdbS-like PH" evidence="3">
    <location>
        <begin position="260"/>
        <end position="347"/>
    </location>
</feature>
<organism evidence="4 5">
    <name type="scientific">Staphylococcus felis</name>
    <dbReference type="NCBI Taxonomy" id="46127"/>
    <lineage>
        <taxon>Bacteria</taxon>
        <taxon>Bacillati</taxon>
        <taxon>Bacillota</taxon>
        <taxon>Bacilli</taxon>
        <taxon>Bacillales</taxon>
        <taxon>Staphylococcaceae</taxon>
        <taxon>Staphylococcus</taxon>
    </lineage>
</organism>
<protein>
    <recommendedName>
        <fullName evidence="3">YdbS-like PH domain-containing protein</fullName>
    </recommendedName>
</protein>
<feature type="transmembrane region" description="Helical" evidence="2">
    <location>
        <begin position="46"/>
        <end position="65"/>
    </location>
</feature>
<evidence type="ECO:0000256" key="2">
    <source>
        <dbReference type="SAM" id="Phobius"/>
    </source>
</evidence>
<keyword evidence="2" id="KW-0472">Membrane</keyword>
<reference evidence="4 5" key="1">
    <citation type="journal article" date="2018" name="Vet. Microbiol.">
        <title>Characterisation of Staphylococcus felis isolated from cats using whole genome sequencing.</title>
        <authorList>
            <person name="Worthing K."/>
            <person name="Pang S."/>
            <person name="Trott D.J."/>
            <person name="Abraham S."/>
            <person name="Coombs G.W."/>
            <person name="Jordan D."/>
            <person name="McIntyre L."/>
            <person name="Davies M.R."/>
            <person name="Norris J."/>
        </authorList>
    </citation>
    <scope>NUCLEOTIDE SEQUENCE [LARGE SCALE GENOMIC DNA]</scope>
    <source>
        <strain evidence="4 5">F9</strain>
    </source>
</reference>
<feature type="transmembrane region" description="Helical" evidence="2">
    <location>
        <begin position="395"/>
        <end position="413"/>
    </location>
</feature>
<feature type="transmembrane region" description="Helical" evidence="2">
    <location>
        <begin position="189"/>
        <end position="213"/>
    </location>
</feature>
<dbReference type="RefSeq" id="WP_116095111.1">
    <property type="nucleotide sequence ID" value="NZ_QKXN01000129.1"/>
</dbReference>
<sequence length="505" mass="58395">MYSPQKLHPISYITGIIDVIKQNIFLVIIFVFFQMKDFDFTKLSNYIVPAIVTFFFLIGFVKRVIEVFKTRYWIEDNHFIVTSGLFNYERKELNIRRIQSIDTTQNLVHQIVGGVRLIIKTPSDGIDLETVTKEQSERIRLELERLKSKLLNANEINQKEESEQTEEPGSMTYSEPQNETIYELSTRNLLLMAMTSGAIFVALLTIGPLFGSINEVIPWDIIGHRLGSLFQTAINTTIFVVITILIISYIVGVLINFIRYFGYTLRRKGELLNIRYGLLSVRHVTVPISKIQAVVEEQSFIQRLFGYTSFKFIITSDMETDVEDESVSGHVMVLPFIKRNEAITILRELVPTMLFTGVEKGLPWRGFHRRFWIQSIALIIIGGVVYYYLAKWVWIPITFIIIVFMIHSLLAVLKSGMNVLEEEVIVRKVKLFSFETSYINRDKVLGFKQMSHPLMKRAALAHFDFVIASGATHDKIGLKFVNLNNVKHYHEWYIGGDYQDEENES</sequence>
<feature type="transmembrane region" description="Helical" evidence="2">
    <location>
        <begin position="371"/>
        <end position="389"/>
    </location>
</feature>
<evidence type="ECO:0000313" key="4">
    <source>
        <dbReference type="EMBL" id="REH91303.1"/>
    </source>
</evidence>
<dbReference type="PIRSF" id="PIRSF026631">
    <property type="entry name" value="UCP026631"/>
    <property type="match status" value="1"/>
</dbReference>
<gene>
    <name evidence="4" type="ORF">DOS83_11510</name>
</gene>
<dbReference type="Pfam" id="PF03703">
    <property type="entry name" value="bPH_2"/>
    <property type="match status" value="2"/>
</dbReference>
<feature type="transmembrane region" description="Helical" evidence="2">
    <location>
        <begin position="233"/>
        <end position="258"/>
    </location>
</feature>
<keyword evidence="2" id="KW-0812">Transmembrane</keyword>
<dbReference type="InterPro" id="IPR005182">
    <property type="entry name" value="YdbS-like_PH"/>
</dbReference>